<feature type="repeat" description="ANK" evidence="1">
    <location>
        <begin position="347"/>
        <end position="375"/>
    </location>
</feature>
<dbReference type="Pfam" id="PF22939">
    <property type="entry name" value="WHD_GPIID"/>
    <property type="match status" value="1"/>
</dbReference>
<keyword evidence="4" id="KW-1185">Reference proteome</keyword>
<proteinExistence type="predicted"/>
<keyword evidence="1" id="KW-0040">ANK repeat</keyword>
<organism evidence="4">
    <name type="scientific">Pyrenophora teres f. teres (strain 0-1)</name>
    <name type="common">Barley net blotch fungus</name>
    <name type="synonym">Drechslera teres f. teres</name>
    <dbReference type="NCBI Taxonomy" id="861557"/>
    <lineage>
        <taxon>Eukaryota</taxon>
        <taxon>Fungi</taxon>
        <taxon>Dikarya</taxon>
        <taxon>Ascomycota</taxon>
        <taxon>Pezizomycotina</taxon>
        <taxon>Dothideomycetes</taxon>
        <taxon>Pleosporomycetidae</taxon>
        <taxon>Pleosporales</taxon>
        <taxon>Pleosporineae</taxon>
        <taxon>Pleosporaceae</taxon>
        <taxon>Pyrenophora</taxon>
    </lineage>
</organism>
<dbReference type="PANTHER" id="PTHR10039">
    <property type="entry name" value="AMELOGENIN"/>
    <property type="match status" value="1"/>
</dbReference>
<gene>
    <name evidence="3" type="ORF">PTT_13375</name>
</gene>
<reference evidence="3 4" key="1">
    <citation type="journal article" date="2010" name="Genome Biol.">
        <title>A first genome assembly of the barley fungal pathogen Pyrenophora teres f. teres.</title>
        <authorList>
            <person name="Ellwood S.R."/>
            <person name="Liu Z."/>
            <person name="Syme R.A."/>
            <person name="Lai Z."/>
            <person name="Hane J.K."/>
            <person name="Keiper F."/>
            <person name="Moffat C.S."/>
            <person name="Oliver R.P."/>
            <person name="Friesen T.L."/>
        </authorList>
    </citation>
    <scope>NUCLEOTIDE SEQUENCE [LARGE SCALE GENOMIC DNA]</scope>
    <source>
        <strain evidence="3 4">0-1</strain>
    </source>
</reference>
<feature type="repeat" description="ANK" evidence="1">
    <location>
        <begin position="409"/>
        <end position="438"/>
    </location>
</feature>
<dbReference type="PROSITE" id="PS50088">
    <property type="entry name" value="ANK_REPEAT"/>
    <property type="match status" value="3"/>
</dbReference>
<feature type="domain" description="GPI inositol-deacylase winged helix" evidence="2">
    <location>
        <begin position="120"/>
        <end position="195"/>
    </location>
</feature>
<dbReference type="PANTHER" id="PTHR10039:SF16">
    <property type="entry name" value="GPI INOSITOL-DEACYLASE"/>
    <property type="match status" value="1"/>
</dbReference>
<dbReference type="Pfam" id="PF12796">
    <property type="entry name" value="Ank_2"/>
    <property type="match status" value="1"/>
</dbReference>
<accession>E3RVY3</accession>
<protein>
    <recommendedName>
        <fullName evidence="2">GPI inositol-deacylase winged helix domain-containing protein</fullName>
    </recommendedName>
</protein>
<evidence type="ECO:0000256" key="1">
    <source>
        <dbReference type="PROSITE-ProRule" id="PRU00023"/>
    </source>
</evidence>
<dbReference type="PROSITE" id="PS50297">
    <property type="entry name" value="ANK_REP_REGION"/>
    <property type="match status" value="2"/>
</dbReference>
<dbReference type="SUPFAM" id="SSF48403">
    <property type="entry name" value="Ankyrin repeat"/>
    <property type="match status" value="1"/>
</dbReference>
<dbReference type="OrthoDB" id="4772757at2759"/>
<dbReference type="InterPro" id="IPR002110">
    <property type="entry name" value="Ankyrin_rpt"/>
</dbReference>
<dbReference type="EMBL" id="GL535347">
    <property type="protein sequence ID" value="EFQ90116.1"/>
    <property type="molecule type" value="Genomic_DNA"/>
</dbReference>
<evidence type="ECO:0000259" key="2">
    <source>
        <dbReference type="Pfam" id="PF22939"/>
    </source>
</evidence>
<name>E3RVY3_PYRTT</name>
<dbReference type="SMART" id="SM00248">
    <property type="entry name" value="ANK"/>
    <property type="match status" value="3"/>
</dbReference>
<dbReference type="HOGENOM" id="CLU_627861_0_0_1"/>
<dbReference type="Gene3D" id="1.25.40.20">
    <property type="entry name" value="Ankyrin repeat-containing domain"/>
    <property type="match status" value="1"/>
</dbReference>
<feature type="repeat" description="ANK" evidence="1">
    <location>
        <begin position="376"/>
        <end position="408"/>
    </location>
</feature>
<evidence type="ECO:0000313" key="3">
    <source>
        <dbReference type="EMBL" id="EFQ90116.1"/>
    </source>
</evidence>
<dbReference type="InterPro" id="IPR054471">
    <property type="entry name" value="GPIID_WHD"/>
</dbReference>
<sequence>MDIAKAFGDRHIPTIQIQTKNVTADIETFARNQVEMLQAGEHGKTLYVTNDRLKEKIVRTLATKAEGMFLWVNLQLDSLCQASKAQKDTVVEAALEALPQGLPYTYVRILERIEVQTPYMRDLAINCLAWTLYARRPLSTQELQLALAINSNCKVRQDLQTDSPQVILEACGNLLEEANGLIRPIHYTVQEFLTTAVQGLSHKSIRAQLLDSKAVHTRLSLACIAYIRLTAFGKPARDDWDLYYQLDKNILASYAYQSFDYHIFRCEEPSLDVMKQLKTLLRQESACLAAILQIRVLRDGHDYSTIMERFNRMDFSVTPSTIVYSTSLYSIPTVRQKWVEQVPPTYALHLAASAGLTSAVNRLLEAGCDINEKDSNNSTSLYYACLNSDVDTAQVLIDMHADINAQGEYYGNALQAASAGGDEQVVKMLLDNGAEVNA</sequence>
<dbReference type="eggNOG" id="KOG0502">
    <property type="taxonomic scope" value="Eukaryota"/>
</dbReference>
<dbReference type="InterPro" id="IPR036770">
    <property type="entry name" value="Ankyrin_rpt-contain_sf"/>
</dbReference>
<dbReference type="Proteomes" id="UP000001067">
    <property type="component" value="Unassembled WGS sequence"/>
</dbReference>
<dbReference type="KEGG" id="pte:PTT_13375"/>
<evidence type="ECO:0000313" key="4">
    <source>
        <dbReference type="Proteomes" id="UP000001067"/>
    </source>
</evidence>
<dbReference type="AlphaFoldDB" id="E3RVY3"/>